<evidence type="ECO:0000256" key="1">
    <source>
        <dbReference type="ARBA" id="ARBA00004429"/>
    </source>
</evidence>
<gene>
    <name evidence="11" type="ORF">D2T31_15710</name>
</gene>
<proteinExistence type="inferred from homology"/>
<sequence length="410" mass="43571">MAAMSRVDPVLADPVPRVEAVPRVAPPLPSLCGPALWRSDRGRALLWQLAGGLGIGLALIVLGRLAYANFLRQNVPFSFGFLAQPAGIDIAESLLPFSPNDSIGWLILTGGINTFHVCLVVAVLATVIGLLVGILRLAANPLVRFLTGSYVHVIRNTPLLLQILFWYALLLQLPPIRSAWSLADLVFVSQRGLQLPGFLIDWNRVFLGASLPIAAAAGLVSWFTLSGRVPDSVRRLTAVLASFAVLIALAGWGGAIAVDIPERKGFNFRGGLTLSPEFTALVISQALYAGAFIGELVRAGIESVPAGQREAGRALGLSQARILRLIVLPQALVAIIPPATSQYVGIIKNSSLAIAIGFPDLFWALLMAITISGQSVAGVVLILVTYLLPAAIAAALLDRFNSRMLARNRP</sequence>
<dbReference type="EMBL" id="SAUX01000019">
    <property type="protein sequence ID" value="RWR27679.1"/>
    <property type="molecule type" value="Genomic_DNA"/>
</dbReference>
<dbReference type="OrthoDB" id="9808531at2"/>
<dbReference type="InterPro" id="IPR010065">
    <property type="entry name" value="AA_ABC_transptr_permease_3TM"/>
</dbReference>
<evidence type="ECO:0000313" key="11">
    <source>
        <dbReference type="EMBL" id="RWR27679.1"/>
    </source>
</evidence>
<dbReference type="Pfam" id="PF00528">
    <property type="entry name" value="BPD_transp_1"/>
    <property type="match status" value="1"/>
</dbReference>
<feature type="transmembrane region" description="Helical" evidence="9">
    <location>
        <begin position="278"/>
        <end position="301"/>
    </location>
</feature>
<dbReference type="CDD" id="cd06261">
    <property type="entry name" value="TM_PBP2"/>
    <property type="match status" value="1"/>
</dbReference>
<dbReference type="GO" id="GO:0006865">
    <property type="term" value="P:amino acid transport"/>
    <property type="evidence" value="ECO:0007669"/>
    <property type="project" value="UniProtKB-KW"/>
</dbReference>
<dbReference type="GO" id="GO:0043190">
    <property type="term" value="C:ATP-binding cassette (ABC) transporter complex"/>
    <property type="evidence" value="ECO:0007669"/>
    <property type="project" value="InterPro"/>
</dbReference>
<feature type="transmembrane region" description="Helical" evidence="9">
    <location>
        <begin position="159"/>
        <end position="176"/>
    </location>
</feature>
<dbReference type="SUPFAM" id="SSF161098">
    <property type="entry name" value="MetI-like"/>
    <property type="match status" value="1"/>
</dbReference>
<feature type="transmembrane region" description="Helical" evidence="9">
    <location>
        <begin position="45"/>
        <end position="67"/>
    </location>
</feature>
<dbReference type="PANTHER" id="PTHR30614">
    <property type="entry name" value="MEMBRANE COMPONENT OF AMINO ACID ABC TRANSPORTER"/>
    <property type="match status" value="1"/>
</dbReference>
<feature type="transmembrane region" description="Helical" evidence="9">
    <location>
        <begin position="237"/>
        <end position="258"/>
    </location>
</feature>
<organism evidence="11 12">
    <name type="scientific">Paenirhodobacter populi</name>
    <dbReference type="NCBI Taxonomy" id="2306993"/>
    <lineage>
        <taxon>Bacteria</taxon>
        <taxon>Pseudomonadati</taxon>
        <taxon>Pseudomonadota</taxon>
        <taxon>Alphaproteobacteria</taxon>
        <taxon>Rhodobacterales</taxon>
        <taxon>Rhodobacter group</taxon>
        <taxon>Paenirhodobacter</taxon>
    </lineage>
</organism>
<dbReference type="InterPro" id="IPR035906">
    <property type="entry name" value="MetI-like_sf"/>
</dbReference>
<keyword evidence="6" id="KW-0029">Amino-acid transport</keyword>
<comment type="caution">
    <text evidence="11">The sequence shown here is derived from an EMBL/GenBank/DDBJ whole genome shotgun (WGS) entry which is preliminary data.</text>
</comment>
<feature type="transmembrane region" description="Helical" evidence="9">
    <location>
        <begin position="205"/>
        <end position="225"/>
    </location>
</feature>
<feature type="transmembrane region" description="Helical" evidence="9">
    <location>
        <begin position="114"/>
        <end position="138"/>
    </location>
</feature>
<dbReference type="PROSITE" id="PS50928">
    <property type="entry name" value="ABC_TM1"/>
    <property type="match status" value="1"/>
</dbReference>
<keyword evidence="3 9" id="KW-0813">Transport</keyword>
<feature type="domain" description="ABC transmembrane type-1" evidence="10">
    <location>
        <begin position="111"/>
        <end position="393"/>
    </location>
</feature>
<dbReference type="InterPro" id="IPR043429">
    <property type="entry name" value="ArtM/GltK/GlnP/TcyL/YhdX-like"/>
</dbReference>
<evidence type="ECO:0000259" key="10">
    <source>
        <dbReference type="PROSITE" id="PS50928"/>
    </source>
</evidence>
<dbReference type="Proteomes" id="UP000285295">
    <property type="component" value="Unassembled WGS sequence"/>
</dbReference>
<accession>A0A443K4I9</accession>
<evidence type="ECO:0000256" key="4">
    <source>
        <dbReference type="ARBA" id="ARBA00022475"/>
    </source>
</evidence>
<dbReference type="NCBIfam" id="TIGR01726">
    <property type="entry name" value="HEQRo_perm_3TM"/>
    <property type="match status" value="1"/>
</dbReference>
<name>A0A443K4I9_9RHOB</name>
<evidence type="ECO:0000313" key="12">
    <source>
        <dbReference type="Proteomes" id="UP000285295"/>
    </source>
</evidence>
<dbReference type="PANTHER" id="PTHR30614:SF37">
    <property type="entry name" value="AMINO-ACID ABC TRANSPORTER PERMEASE PROTEIN YHDX-RELATED"/>
    <property type="match status" value="1"/>
</dbReference>
<keyword evidence="7 9" id="KW-1133">Transmembrane helix</keyword>
<comment type="subcellular location">
    <subcellularLocation>
        <location evidence="1">Cell inner membrane</location>
        <topology evidence="1">Multi-pass membrane protein</topology>
    </subcellularLocation>
    <subcellularLocation>
        <location evidence="9">Cell membrane</location>
        <topology evidence="9">Multi-pass membrane protein</topology>
    </subcellularLocation>
</comment>
<keyword evidence="8 9" id="KW-0472">Membrane</keyword>
<evidence type="ECO:0000256" key="3">
    <source>
        <dbReference type="ARBA" id="ARBA00022448"/>
    </source>
</evidence>
<dbReference type="InterPro" id="IPR000515">
    <property type="entry name" value="MetI-like"/>
</dbReference>
<evidence type="ECO:0000256" key="6">
    <source>
        <dbReference type="ARBA" id="ARBA00022970"/>
    </source>
</evidence>
<feature type="transmembrane region" description="Helical" evidence="9">
    <location>
        <begin position="352"/>
        <end position="369"/>
    </location>
</feature>
<protein>
    <submittedName>
        <fullName evidence="11">ABC transporter permease subunit</fullName>
    </submittedName>
</protein>
<dbReference type="RefSeq" id="WP_128238078.1">
    <property type="nucleotide sequence ID" value="NZ_SAUX01000019.1"/>
</dbReference>
<reference evidence="11 12" key="1">
    <citation type="submission" date="2019-01" db="EMBL/GenBank/DDBJ databases">
        <title>Sinorhodobacter populi sp. nov. isolated from the symptomatic bark tissue of Populus euramericana canker.</title>
        <authorList>
            <person name="Xu G."/>
        </authorList>
    </citation>
    <scope>NUCLEOTIDE SEQUENCE [LARGE SCALE GENOMIC DNA]</scope>
    <source>
        <strain evidence="11 12">D19-10-3-21</strain>
    </source>
</reference>
<keyword evidence="4" id="KW-1003">Cell membrane</keyword>
<comment type="similarity">
    <text evidence="2">Belongs to the binding-protein-dependent transport system permease family. HisMQ subfamily.</text>
</comment>
<evidence type="ECO:0000256" key="5">
    <source>
        <dbReference type="ARBA" id="ARBA00022692"/>
    </source>
</evidence>
<dbReference type="Gene3D" id="1.10.3720.10">
    <property type="entry name" value="MetI-like"/>
    <property type="match status" value="1"/>
</dbReference>
<evidence type="ECO:0000256" key="8">
    <source>
        <dbReference type="ARBA" id="ARBA00023136"/>
    </source>
</evidence>
<evidence type="ECO:0000256" key="2">
    <source>
        <dbReference type="ARBA" id="ARBA00010072"/>
    </source>
</evidence>
<keyword evidence="5 9" id="KW-0812">Transmembrane</keyword>
<feature type="transmembrane region" description="Helical" evidence="9">
    <location>
        <begin position="376"/>
        <end position="397"/>
    </location>
</feature>
<evidence type="ECO:0000256" key="9">
    <source>
        <dbReference type="RuleBase" id="RU363032"/>
    </source>
</evidence>
<dbReference type="GO" id="GO:0022857">
    <property type="term" value="F:transmembrane transporter activity"/>
    <property type="evidence" value="ECO:0007669"/>
    <property type="project" value="InterPro"/>
</dbReference>
<dbReference type="AlphaFoldDB" id="A0A443K4I9"/>
<evidence type="ECO:0000256" key="7">
    <source>
        <dbReference type="ARBA" id="ARBA00022989"/>
    </source>
</evidence>
<reference evidence="11 12" key="2">
    <citation type="submission" date="2019-01" db="EMBL/GenBank/DDBJ databases">
        <authorList>
            <person name="Li Y."/>
        </authorList>
    </citation>
    <scope>NUCLEOTIDE SEQUENCE [LARGE SCALE GENOMIC DNA]</scope>
    <source>
        <strain evidence="11 12">D19-10-3-21</strain>
    </source>
</reference>